<evidence type="ECO:0000313" key="2">
    <source>
        <dbReference type="EMBL" id="RDB28211.1"/>
    </source>
</evidence>
<gene>
    <name evidence="2" type="ORF">Hypma_001372</name>
</gene>
<evidence type="ECO:0000313" key="3">
    <source>
        <dbReference type="Proteomes" id="UP000076154"/>
    </source>
</evidence>
<keyword evidence="3" id="KW-1185">Reference proteome</keyword>
<organism evidence="2 3">
    <name type="scientific">Hypsizygus marmoreus</name>
    <name type="common">White beech mushroom</name>
    <name type="synonym">Agaricus marmoreus</name>
    <dbReference type="NCBI Taxonomy" id="39966"/>
    <lineage>
        <taxon>Eukaryota</taxon>
        <taxon>Fungi</taxon>
        <taxon>Dikarya</taxon>
        <taxon>Basidiomycota</taxon>
        <taxon>Agaricomycotina</taxon>
        <taxon>Agaricomycetes</taxon>
        <taxon>Agaricomycetidae</taxon>
        <taxon>Agaricales</taxon>
        <taxon>Tricholomatineae</taxon>
        <taxon>Lyophyllaceae</taxon>
        <taxon>Hypsizygus</taxon>
    </lineage>
</organism>
<protein>
    <submittedName>
        <fullName evidence="2">Uncharacterized protein</fullName>
    </submittedName>
</protein>
<feature type="compositionally biased region" description="Basic and acidic residues" evidence="1">
    <location>
        <begin position="33"/>
        <end position="46"/>
    </location>
</feature>
<reference evidence="2" key="1">
    <citation type="submission" date="2018-04" db="EMBL/GenBank/DDBJ databases">
        <title>Whole genome sequencing of Hypsizygus marmoreus.</title>
        <authorList>
            <person name="Choi I.-G."/>
            <person name="Min B."/>
            <person name="Kim J.-G."/>
            <person name="Kim S."/>
            <person name="Oh Y.-L."/>
            <person name="Kong W.-S."/>
            <person name="Park H."/>
            <person name="Jeong J."/>
            <person name="Song E.-S."/>
        </authorList>
    </citation>
    <scope>NUCLEOTIDE SEQUENCE [LARGE SCALE GENOMIC DNA]</scope>
    <source>
        <strain evidence="2">51987-8</strain>
    </source>
</reference>
<dbReference type="Proteomes" id="UP000076154">
    <property type="component" value="Unassembled WGS sequence"/>
</dbReference>
<dbReference type="InParanoid" id="A0A369K0S1"/>
<evidence type="ECO:0000256" key="1">
    <source>
        <dbReference type="SAM" id="MobiDB-lite"/>
    </source>
</evidence>
<dbReference type="EMBL" id="LUEZ02000012">
    <property type="protein sequence ID" value="RDB28211.1"/>
    <property type="molecule type" value="Genomic_DNA"/>
</dbReference>
<dbReference type="AlphaFoldDB" id="A0A369K0S1"/>
<accession>A0A369K0S1</accession>
<name>A0A369K0S1_HYPMA</name>
<feature type="region of interest" description="Disordered" evidence="1">
    <location>
        <begin position="25"/>
        <end position="56"/>
    </location>
</feature>
<sequence>MANGQLMAIGMGDIRNGFRLSKMARNPTSKDIAGQKDSHCVADPRQYDQTAKPGRPEKCVCRRKHNSRQSYNSHAAEGPGNLLEASSITTRTLINAVINYIQVPNEIHANQEVITLILGLGYRE</sequence>
<comment type="caution">
    <text evidence="2">The sequence shown here is derived from an EMBL/GenBank/DDBJ whole genome shotgun (WGS) entry which is preliminary data.</text>
</comment>
<proteinExistence type="predicted"/>